<protein>
    <submittedName>
        <fullName evidence="8">CoA pyrophosphatase</fullName>
    </submittedName>
</protein>
<dbReference type="AlphaFoldDB" id="A0A255YLE8"/>
<proteinExistence type="predicted"/>
<evidence type="ECO:0000256" key="3">
    <source>
        <dbReference type="ARBA" id="ARBA00022723"/>
    </source>
</evidence>
<dbReference type="InterPro" id="IPR045121">
    <property type="entry name" value="CoAse"/>
</dbReference>
<dbReference type="RefSeq" id="WP_094473544.1">
    <property type="nucleotide sequence ID" value="NZ_NOXT01000105.1"/>
</dbReference>
<organism evidence="8 9">
    <name type="scientific">Sandarakinorhabdus cyanobacteriorum</name>
    <dbReference type="NCBI Taxonomy" id="1981098"/>
    <lineage>
        <taxon>Bacteria</taxon>
        <taxon>Pseudomonadati</taxon>
        <taxon>Pseudomonadota</taxon>
        <taxon>Alphaproteobacteria</taxon>
        <taxon>Sphingomonadales</taxon>
        <taxon>Sphingosinicellaceae</taxon>
        <taxon>Sandarakinorhabdus</taxon>
    </lineage>
</organism>
<comment type="caution">
    <text evidence="8">The sequence shown here is derived from an EMBL/GenBank/DDBJ whole genome shotgun (WGS) entry which is preliminary data.</text>
</comment>
<accession>A0A255YLE8</accession>
<evidence type="ECO:0000313" key="9">
    <source>
        <dbReference type="Proteomes" id="UP000216991"/>
    </source>
</evidence>
<dbReference type="InterPro" id="IPR015797">
    <property type="entry name" value="NUDIX_hydrolase-like_dom_sf"/>
</dbReference>
<dbReference type="Pfam" id="PF00293">
    <property type="entry name" value="NUDIX"/>
    <property type="match status" value="1"/>
</dbReference>
<evidence type="ECO:0000256" key="2">
    <source>
        <dbReference type="ARBA" id="ARBA00001946"/>
    </source>
</evidence>
<dbReference type="CDD" id="cd03426">
    <property type="entry name" value="NUDIX_CoAse_Nudt7"/>
    <property type="match status" value="1"/>
</dbReference>
<keyword evidence="6" id="KW-0464">Manganese</keyword>
<gene>
    <name evidence="8" type="ORF">CHU93_07860</name>
</gene>
<keyword evidence="3" id="KW-0479">Metal-binding</keyword>
<keyword evidence="4" id="KW-0378">Hydrolase</keyword>
<evidence type="ECO:0000256" key="6">
    <source>
        <dbReference type="ARBA" id="ARBA00023211"/>
    </source>
</evidence>
<dbReference type="PROSITE" id="PS51462">
    <property type="entry name" value="NUDIX"/>
    <property type="match status" value="1"/>
</dbReference>
<keyword evidence="5" id="KW-0460">Magnesium</keyword>
<evidence type="ECO:0000256" key="4">
    <source>
        <dbReference type="ARBA" id="ARBA00022801"/>
    </source>
</evidence>
<comment type="cofactor">
    <cofactor evidence="1">
        <name>Mn(2+)</name>
        <dbReference type="ChEBI" id="CHEBI:29035"/>
    </cofactor>
</comment>
<dbReference type="NCBIfam" id="NF007980">
    <property type="entry name" value="PRK10707.1"/>
    <property type="match status" value="1"/>
</dbReference>
<dbReference type="SUPFAM" id="SSF55811">
    <property type="entry name" value="Nudix"/>
    <property type="match status" value="1"/>
</dbReference>
<name>A0A255YLE8_9SPHN</name>
<dbReference type="PANTHER" id="PTHR12992">
    <property type="entry name" value="NUDIX HYDROLASE"/>
    <property type="match status" value="1"/>
</dbReference>
<evidence type="ECO:0000313" key="8">
    <source>
        <dbReference type="EMBL" id="OYQ29405.1"/>
    </source>
</evidence>
<evidence type="ECO:0000256" key="5">
    <source>
        <dbReference type="ARBA" id="ARBA00022842"/>
    </source>
</evidence>
<dbReference type="PANTHER" id="PTHR12992:SF11">
    <property type="entry name" value="MITOCHONDRIAL COENZYME A DIPHOSPHATASE NUDT8"/>
    <property type="match status" value="1"/>
</dbReference>
<dbReference type="Gene3D" id="3.90.79.10">
    <property type="entry name" value="Nucleoside Triphosphate Pyrophosphohydrolase"/>
    <property type="match status" value="1"/>
</dbReference>
<reference evidence="8 9" key="1">
    <citation type="submission" date="2017-07" db="EMBL/GenBank/DDBJ databases">
        <title>Sandarakinorhabdus cyanobacteriorum sp. nov., a novel bacterium isolated from cyanobacterial aggregates in a eutrophic lake.</title>
        <authorList>
            <person name="Cai H."/>
        </authorList>
    </citation>
    <scope>NUCLEOTIDE SEQUENCE [LARGE SCALE GENOMIC DNA]</scope>
    <source>
        <strain evidence="8 9">TH057</strain>
    </source>
</reference>
<dbReference type="EMBL" id="NOXT01000105">
    <property type="protein sequence ID" value="OYQ29405.1"/>
    <property type="molecule type" value="Genomic_DNA"/>
</dbReference>
<dbReference type="OrthoDB" id="9802805at2"/>
<feature type="domain" description="Nudix hydrolase" evidence="7">
    <location>
        <begin position="35"/>
        <end position="165"/>
    </location>
</feature>
<sequence length="198" mass="21612">MPLDRVRALLAQPLIPNPQGDWDLGRDPPPPADRLTPAAVLMAISNEADPQLLLTRRTAHLKRHAGQVAFPGGRQDEGDAGLIATALREAEEEVAMPADVVEVLGTLDPYRTGTGFIVTPVVGVVPPGLELRADPGEVDTLFHVPLAHVIDPANHVQESAMWQGRQRQYWTIRHDRFHIWGATAGMIVAFSQRLAAVR</sequence>
<evidence type="ECO:0000256" key="1">
    <source>
        <dbReference type="ARBA" id="ARBA00001936"/>
    </source>
</evidence>
<comment type="cofactor">
    <cofactor evidence="2">
        <name>Mg(2+)</name>
        <dbReference type="ChEBI" id="CHEBI:18420"/>
    </cofactor>
</comment>
<dbReference type="GO" id="GO:0010945">
    <property type="term" value="F:coenzyme A diphosphatase activity"/>
    <property type="evidence" value="ECO:0007669"/>
    <property type="project" value="InterPro"/>
</dbReference>
<dbReference type="InterPro" id="IPR000086">
    <property type="entry name" value="NUDIX_hydrolase_dom"/>
</dbReference>
<keyword evidence="9" id="KW-1185">Reference proteome</keyword>
<dbReference type="GO" id="GO:0046872">
    <property type="term" value="F:metal ion binding"/>
    <property type="evidence" value="ECO:0007669"/>
    <property type="project" value="UniProtKB-KW"/>
</dbReference>
<evidence type="ECO:0000259" key="7">
    <source>
        <dbReference type="PROSITE" id="PS51462"/>
    </source>
</evidence>
<dbReference type="Proteomes" id="UP000216991">
    <property type="component" value="Unassembled WGS sequence"/>
</dbReference>